<comment type="caution">
    <text evidence="1">The sequence shown here is derived from an EMBL/GenBank/DDBJ whole genome shotgun (WGS) entry which is preliminary data.</text>
</comment>
<evidence type="ECO:0000313" key="1">
    <source>
        <dbReference type="EMBL" id="TBW58106.1"/>
    </source>
</evidence>
<dbReference type="RefSeq" id="WP_131479453.1">
    <property type="nucleotide sequence ID" value="NZ_SJDL01000005.1"/>
</dbReference>
<evidence type="ECO:0000313" key="2">
    <source>
        <dbReference type="Proteomes" id="UP000313645"/>
    </source>
</evidence>
<proteinExistence type="predicted"/>
<protein>
    <submittedName>
        <fullName evidence="1">Uncharacterized protein</fullName>
    </submittedName>
</protein>
<organism evidence="1 2">
    <name type="scientific">Marinobacter halodurans</name>
    <dbReference type="NCBI Taxonomy" id="2528979"/>
    <lineage>
        <taxon>Bacteria</taxon>
        <taxon>Pseudomonadati</taxon>
        <taxon>Pseudomonadota</taxon>
        <taxon>Gammaproteobacteria</taxon>
        <taxon>Pseudomonadales</taxon>
        <taxon>Marinobacteraceae</taxon>
        <taxon>Marinobacter</taxon>
    </lineage>
</organism>
<dbReference type="Proteomes" id="UP000313645">
    <property type="component" value="Unassembled WGS sequence"/>
</dbReference>
<sequence>MYFRDISISFLNYFGRHDPQKYKLREINAVLGKVEESFLSYLPKKTWIADLKKLNIIFGPKDPREKEYWASDGIGCHSLGDVFTPDEFLAMSEAEQYVWGINVIKSELLQLVESEVTQEAIKKAVREAIQSGYTIKKA</sequence>
<reference evidence="1 2" key="1">
    <citation type="submission" date="2019-02" db="EMBL/GenBank/DDBJ databases">
        <title>Marinobacter halodurans sp. nov., a marine bacterium isolated from sea tidal flat.</title>
        <authorList>
            <person name="Yoo Y."/>
            <person name="Lee D.W."/>
            <person name="Kim B.S."/>
            <person name="Kim J.-J."/>
        </authorList>
    </citation>
    <scope>NUCLEOTIDE SEQUENCE [LARGE SCALE GENOMIC DNA]</scope>
    <source>
        <strain evidence="1 2">YJ-S3-2</strain>
    </source>
</reference>
<dbReference type="EMBL" id="SJDL01000005">
    <property type="protein sequence ID" value="TBW58106.1"/>
    <property type="molecule type" value="Genomic_DNA"/>
</dbReference>
<name>A0ABY1ZR16_9GAMM</name>
<accession>A0ABY1ZR16</accession>
<gene>
    <name evidence="1" type="ORF">EZI54_04415</name>
</gene>
<keyword evidence="2" id="KW-1185">Reference proteome</keyword>